<dbReference type="InterPro" id="IPR016162">
    <property type="entry name" value="Ald_DH_N"/>
</dbReference>
<reference evidence="6" key="1">
    <citation type="journal article" date="2019" name="bioRxiv">
        <title>The Genome of the Zebra Mussel, Dreissena polymorpha: A Resource for Invasive Species Research.</title>
        <authorList>
            <person name="McCartney M.A."/>
            <person name="Auch B."/>
            <person name="Kono T."/>
            <person name="Mallez S."/>
            <person name="Zhang Y."/>
            <person name="Obille A."/>
            <person name="Becker A."/>
            <person name="Abrahante J.E."/>
            <person name="Garbe J."/>
            <person name="Badalamenti J.P."/>
            <person name="Herman A."/>
            <person name="Mangelson H."/>
            <person name="Liachko I."/>
            <person name="Sullivan S."/>
            <person name="Sone E.D."/>
            <person name="Koren S."/>
            <person name="Silverstein K.A.T."/>
            <person name="Beckman K.B."/>
            <person name="Gohl D.M."/>
        </authorList>
    </citation>
    <scope>NUCLEOTIDE SEQUENCE</scope>
    <source>
        <strain evidence="6">Duluth1</strain>
        <tissue evidence="6">Whole animal</tissue>
    </source>
</reference>
<feature type="active site" evidence="3">
    <location>
        <position position="302"/>
    </location>
</feature>
<dbReference type="PROSITE" id="PS00687">
    <property type="entry name" value="ALDEHYDE_DEHYDR_GLU"/>
    <property type="match status" value="1"/>
</dbReference>
<protein>
    <recommendedName>
        <fullName evidence="5">Aldehyde dehydrogenase domain-containing protein</fullName>
    </recommendedName>
</protein>
<proteinExistence type="inferred from homology"/>
<keyword evidence="7" id="KW-1185">Reference proteome</keyword>
<name>A0A9D4QK56_DREPO</name>
<evidence type="ECO:0000313" key="6">
    <source>
        <dbReference type="EMBL" id="KAH3834418.1"/>
    </source>
</evidence>
<comment type="similarity">
    <text evidence="1 4">Belongs to the aldehyde dehydrogenase family.</text>
</comment>
<dbReference type="Proteomes" id="UP000828390">
    <property type="component" value="Unassembled WGS sequence"/>
</dbReference>
<sequence>MELLYTPGVKINWTKAEHEGGFEKIVRMLSRSGHRVLMTLQRKCSNLSQLMKCPAVTEPLNFLAGRRIALDTSRDQIPLQYPATGEVLCSMQLASKMDVDRAVTAAKDAQVGWARMSGFHRGQVLKRAADIIRSRLEEIARLETLDTGKPIWEARLDMQSCADTIEYYGGLAASIAGEFLPLSDGCYAYTIREALGVVGGIGAWNYPLQMASWKSAPALACGNSFVFKPSELTPLTAVVLGEVYKEAGLPDGCYNVVQGGGEVGQLLCSHDLVDKISFTGSVPVGSKIMEACAKGVKHVTLELGGKSPLIIFDDCHLDNAVSGAMMANFLTQGQVCSNGTRVFIQKKIITEFLEKLVKRTKRMKIGDPFNDNTTVGATISRQQADKVLRYVNLAKQEGAEVLCGGQEVTPEERFKGKYAFCNLNK</sequence>
<dbReference type="EMBL" id="JAIWYP010000004">
    <property type="protein sequence ID" value="KAH3834418.1"/>
    <property type="molecule type" value="Genomic_DNA"/>
</dbReference>
<dbReference type="PROSITE" id="PS00070">
    <property type="entry name" value="ALDEHYDE_DEHYDR_CYS"/>
    <property type="match status" value="1"/>
</dbReference>
<dbReference type="Gene3D" id="3.40.309.10">
    <property type="entry name" value="Aldehyde Dehydrogenase, Chain A, domain 2"/>
    <property type="match status" value="1"/>
</dbReference>
<dbReference type="AlphaFoldDB" id="A0A9D4QK56"/>
<evidence type="ECO:0000256" key="1">
    <source>
        <dbReference type="ARBA" id="ARBA00009986"/>
    </source>
</evidence>
<feature type="domain" description="Aldehyde dehydrogenase" evidence="5">
    <location>
        <begin position="74"/>
        <end position="411"/>
    </location>
</feature>
<accession>A0A9D4QK56</accession>
<organism evidence="6 7">
    <name type="scientific">Dreissena polymorpha</name>
    <name type="common">Zebra mussel</name>
    <name type="synonym">Mytilus polymorpha</name>
    <dbReference type="NCBI Taxonomy" id="45954"/>
    <lineage>
        <taxon>Eukaryota</taxon>
        <taxon>Metazoa</taxon>
        <taxon>Spiralia</taxon>
        <taxon>Lophotrochozoa</taxon>
        <taxon>Mollusca</taxon>
        <taxon>Bivalvia</taxon>
        <taxon>Autobranchia</taxon>
        <taxon>Heteroconchia</taxon>
        <taxon>Euheterodonta</taxon>
        <taxon>Imparidentia</taxon>
        <taxon>Neoheterodontei</taxon>
        <taxon>Myida</taxon>
        <taxon>Dreissenoidea</taxon>
        <taxon>Dreissenidae</taxon>
        <taxon>Dreissena</taxon>
    </lineage>
</organism>
<keyword evidence="2 4" id="KW-0560">Oxidoreductase</keyword>
<dbReference type="GO" id="GO:0016620">
    <property type="term" value="F:oxidoreductase activity, acting on the aldehyde or oxo group of donors, NAD or NADP as acceptor"/>
    <property type="evidence" value="ECO:0007669"/>
    <property type="project" value="InterPro"/>
</dbReference>
<dbReference type="InterPro" id="IPR015590">
    <property type="entry name" value="Aldehyde_DH_dom"/>
</dbReference>
<dbReference type="PANTHER" id="PTHR11699">
    <property type="entry name" value="ALDEHYDE DEHYDROGENASE-RELATED"/>
    <property type="match status" value="1"/>
</dbReference>
<dbReference type="Pfam" id="PF00171">
    <property type="entry name" value="Aldedh"/>
    <property type="match status" value="1"/>
</dbReference>
<evidence type="ECO:0000256" key="3">
    <source>
        <dbReference type="PROSITE-ProRule" id="PRU10007"/>
    </source>
</evidence>
<evidence type="ECO:0000256" key="2">
    <source>
        <dbReference type="ARBA" id="ARBA00023002"/>
    </source>
</evidence>
<comment type="caution">
    <text evidence="6">The sequence shown here is derived from an EMBL/GenBank/DDBJ whole genome shotgun (WGS) entry which is preliminary data.</text>
</comment>
<reference evidence="6" key="2">
    <citation type="submission" date="2020-11" db="EMBL/GenBank/DDBJ databases">
        <authorList>
            <person name="McCartney M.A."/>
            <person name="Auch B."/>
            <person name="Kono T."/>
            <person name="Mallez S."/>
            <person name="Becker A."/>
            <person name="Gohl D.M."/>
            <person name="Silverstein K.A.T."/>
            <person name="Koren S."/>
            <person name="Bechman K.B."/>
            <person name="Herman A."/>
            <person name="Abrahante J.E."/>
            <person name="Garbe J."/>
        </authorList>
    </citation>
    <scope>NUCLEOTIDE SEQUENCE</scope>
    <source>
        <strain evidence="6">Duluth1</strain>
        <tissue evidence="6">Whole animal</tissue>
    </source>
</reference>
<evidence type="ECO:0000313" key="7">
    <source>
        <dbReference type="Proteomes" id="UP000828390"/>
    </source>
</evidence>
<dbReference type="SUPFAM" id="SSF53720">
    <property type="entry name" value="ALDH-like"/>
    <property type="match status" value="1"/>
</dbReference>
<dbReference type="Gene3D" id="3.40.605.10">
    <property type="entry name" value="Aldehyde Dehydrogenase, Chain A, domain 1"/>
    <property type="match status" value="1"/>
</dbReference>
<dbReference type="InterPro" id="IPR016163">
    <property type="entry name" value="Ald_DH_C"/>
</dbReference>
<gene>
    <name evidence="6" type="ORF">DPMN_107742</name>
</gene>
<evidence type="ECO:0000259" key="5">
    <source>
        <dbReference type="Pfam" id="PF00171"/>
    </source>
</evidence>
<evidence type="ECO:0000256" key="4">
    <source>
        <dbReference type="RuleBase" id="RU003345"/>
    </source>
</evidence>
<dbReference type="FunFam" id="3.40.605.10:FF:000007">
    <property type="entry name" value="NAD/NADP-dependent betaine aldehyde dehydrogenase"/>
    <property type="match status" value="1"/>
</dbReference>
<dbReference type="InterPro" id="IPR016160">
    <property type="entry name" value="Ald_DH_CS_CYS"/>
</dbReference>
<dbReference type="InterPro" id="IPR016161">
    <property type="entry name" value="Ald_DH/histidinol_DH"/>
</dbReference>
<dbReference type="InterPro" id="IPR029510">
    <property type="entry name" value="Ald_DH_CS_GLU"/>
</dbReference>